<dbReference type="Pfam" id="PF06898">
    <property type="entry name" value="YqfD"/>
    <property type="match status" value="1"/>
</dbReference>
<gene>
    <name evidence="1" type="ORF">IAB37_09265</name>
</gene>
<feature type="non-terminal residue" evidence="1">
    <location>
        <position position="1"/>
    </location>
</feature>
<accession>A0A9D1J5P3</accession>
<name>A0A9D1J5P3_9FIRM</name>
<reference evidence="1" key="2">
    <citation type="journal article" date="2021" name="PeerJ">
        <title>Extensive microbial diversity within the chicken gut microbiome revealed by metagenomics and culture.</title>
        <authorList>
            <person name="Gilroy R."/>
            <person name="Ravi A."/>
            <person name="Getino M."/>
            <person name="Pursley I."/>
            <person name="Horton D.L."/>
            <person name="Alikhan N.F."/>
            <person name="Baker D."/>
            <person name="Gharbi K."/>
            <person name="Hall N."/>
            <person name="Watson M."/>
            <person name="Adriaenssens E.M."/>
            <person name="Foster-Nyarko E."/>
            <person name="Jarju S."/>
            <person name="Secka A."/>
            <person name="Antonio M."/>
            <person name="Oren A."/>
            <person name="Chaudhuri R.R."/>
            <person name="La Ragione R."/>
            <person name="Hildebrand F."/>
            <person name="Pallen M.J."/>
        </authorList>
    </citation>
    <scope>NUCLEOTIDE SEQUENCE</scope>
    <source>
        <strain evidence="1">CHK189-12415</strain>
    </source>
</reference>
<protein>
    <submittedName>
        <fullName evidence="1">Sporulation protein YqfD</fullName>
    </submittedName>
</protein>
<evidence type="ECO:0000313" key="2">
    <source>
        <dbReference type="Proteomes" id="UP000824241"/>
    </source>
</evidence>
<dbReference type="AlphaFoldDB" id="A0A9D1J5P3"/>
<evidence type="ECO:0000313" key="1">
    <source>
        <dbReference type="EMBL" id="HIR61748.1"/>
    </source>
</evidence>
<proteinExistence type="predicted"/>
<sequence length="360" mass="39741">ATALLRRYRKRAGLVIWPVFTVGVLLFSQCFAWKIEVTGLESLSPELIQSVAAEAGLTIGRFLPTLDAGEVAARIREEIPGVAICAVNKVGARVEINIHEMHNPPVVLPTDPCDVVAAETGKILYMEVYDGQERVKVGETVGKGQQIVTGITESADGKLRYVHATASVIADAYFSHTFTLRLSQTERVYSGDEEKRYALELFGRRIPLYLPEGAENALSQVGKWLRQASAFLFKGPGDSLALPEEPPLLWEETASAAPLTLFGLRLPVVAVTITREGYTEEEKLFTETEAVQTLREAARDWEEENLSDAVIKEREETFRVEEWDGGRVGVLEIQYLAEMDIAQPRKLEVVPPADDQSGTG</sequence>
<dbReference type="InterPro" id="IPR010690">
    <property type="entry name" value="YqfD"/>
</dbReference>
<dbReference type="Proteomes" id="UP000824241">
    <property type="component" value="Unassembled WGS sequence"/>
</dbReference>
<comment type="caution">
    <text evidence="1">The sequence shown here is derived from an EMBL/GenBank/DDBJ whole genome shotgun (WGS) entry which is preliminary data.</text>
</comment>
<reference evidence="1" key="1">
    <citation type="submission" date="2020-10" db="EMBL/GenBank/DDBJ databases">
        <authorList>
            <person name="Gilroy R."/>
        </authorList>
    </citation>
    <scope>NUCLEOTIDE SEQUENCE</scope>
    <source>
        <strain evidence="1">CHK189-12415</strain>
    </source>
</reference>
<organism evidence="1 2">
    <name type="scientific">Candidatus Faecivivens stercoravium</name>
    <dbReference type="NCBI Taxonomy" id="2840803"/>
    <lineage>
        <taxon>Bacteria</taxon>
        <taxon>Bacillati</taxon>
        <taxon>Bacillota</taxon>
        <taxon>Clostridia</taxon>
        <taxon>Eubacteriales</taxon>
        <taxon>Oscillospiraceae</taxon>
        <taxon>Oscillospiraceae incertae sedis</taxon>
        <taxon>Candidatus Faecivivens</taxon>
    </lineage>
</organism>
<dbReference type="EMBL" id="DVHA01000301">
    <property type="protein sequence ID" value="HIR61748.1"/>
    <property type="molecule type" value="Genomic_DNA"/>
</dbReference>